<evidence type="ECO:0000313" key="1">
    <source>
        <dbReference type="EMBL" id="JAH39683.1"/>
    </source>
</evidence>
<dbReference type="AlphaFoldDB" id="A0A0E9SGP2"/>
<reference evidence="1" key="1">
    <citation type="submission" date="2014-11" db="EMBL/GenBank/DDBJ databases">
        <authorList>
            <person name="Amaro Gonzalez C."/>
        </authorList>
    </citation>
    <scope>NUCLEOTIDE SEQUENCE</scope>
</reference>
<dbReference type="EMBL" id="GBXM01068894">
    <property type="protein sequence ID" value="JAH39683.1"/>
    <property type="molecule type" value="Transcribed_RNA"/>
</dbReference>
<accession>A0A0E9SGP2</accession>
<sequence length="53" mass="6090">MSLRLTEKLPIWFTGVFLATDRLFILKNCSALLCCQDCCHLQDLLFIEVVVSE</sequence>
<name>A0A0E9SGP2_ANGAN</name>
<organism evidence="1">
    <name type="scientific">Anguilla anguilla</name>
    <name type="common">European freshwater eel</name>
    <name type="synonym">Muraena anguilla</name>
    <dbReference type="NCBI Taxonomy" id="7936"/>
    <lineage>
        <taxon>Eukaryota</taxon>
        <taxon>Metazoa</taxon>
        <taxon>Chordata</taxon>
        <taxon>Craniata</taxon>
        <taxon>Vertebrata</taxon>
        <taxon>Euteleostomi</taxon>
        <taxon>Actinopterygii</taxon>
        <taxon>Neopterygii</taxon>
        <taxon>Teleostei</taxon>
        <taxon>Anguilliformes</taxon>
        <taxon>Anguillidae</taxon>
        <taxon>Anguilla</taxon>
    </lineage>
</organism>
<reference evidence="1" key="2">
    <citation type="journal article" date="2015" name="Fish Shellfish Immunol.">
        <title>Early steps in the European eel (Anguilla anguilla)-Vibrio vulnificus interaction in the gills: Role of the RtxA13 toxin.</title>
        <authorList>
            <person name="Callol A."/>
            <person name="Pajuelo D."/>
            <person name="Ebbesson L."/>
            <person name="Teles M."/>
            <person name="MacKenzie S."/>
            <person name="Amaro C."/>
        </authorList>
    </citation>
    <scope>NUCLEOTIDE SEQUENCE</scope>
</reference>
<protein>
    <submittedName>
        <fullName evidence="1">Uncharacterized protein</fullName>
    </submittedName>
</protein>
<proteinExistence type="predicted"/>